<reference evidence="9" key="2">
    <citation type="submission" date="2015-01" db="EMBL/GenBank/DDBJ databases">
        <title>Evolutionary Origins and Diversification of the Mycorrhizal Mutualists.</title>
        <authorList>
            <consortium name="DOE Joint Genome Institute"/>
            <consortium name="Mycorrhizal Genomics Consortium"/>
            <person name="Kohler A."/>
            <person name="Kuo A."/>
            <person name="Nagy L.G."/>
            <person name="Floudas D."/>
            <person name="Copeland A."/>
            <person name="Barry K.W."/>
            <person name="Cichocki N."/>
            <person name="Veneault-Fourrey C."/>
            <person name="LaButti K."/>
            <person name="Lindquist E.A."/>
            <person name="Lipzen A."/>
            <person name="Lundell T."/>
            <person name="Morin E."/>
            <person name="Murat C."/>
            <person name="Riley R."/>
            <person name="Ohm R."/>
            <person name="Sun H."/>
            <person name="Tunlid A."/>
            <person name="Henrissat B."/>
            <person name="Grigoriev I.V."/>
            <person name="Hibbett D.S."/>
            <person name="Martin F."/>
        </authorList>
    </citation>
    <scope>NUCLEOTIDE SEQUENCE [LARGE SCALE GENOMIC DNA]</scope>
    <source>
        <strain evidence="9">Zn</strain>
    </source>
</reference>
<keyword evidence="9" id="KW-1185">Reference proteome</keyword>
<keyword evidence="5" id="KW-0539">Nucleus</keyword>
<proteinExistence type="predicted"/>
<dbReference type="InterPro" id="IPR007219">
    <property type="entry name" value="XnlR_reg_dom"/>
</dbReference>
<dbReference type="HOGENOM" id="CLU_023880_0_1_1"/>
<dbReference type="GO" id="GO:0003677">
    <property type="term" value="F:DNA binding"/>
    <property type="evidence" value="ECO:0007669"/>
    <property type="project" value="InterPro"/>
</dbReference>
<gene>
    <name evidence="8" type="ORF">OIDMADRAFT_136518</name>
</gene>
<evidence type="ECO:0000256" key="6">
    <source>
        <dbReference type="SAM" id="MobiDB-lite"/>
    </source>
</evidence>
<dbReference type="PANTHER" id="PTHR47338">
    <property type="entry name" value="ZN(II)2CYS6 TRANSCRIPTION FACTOR (EUROFUNG)-RELATED"/>
    <property type="match status" value="1"/>
</dbReference>
<dbReference type="EMBL" id="KN832891">
    <property type="protein sequence ID" value="KIM94196.1"/>
    <property type="molecule type" value="Genomic_DNA"/>
</dbReference>
<dbReference type="CDD" id="cd00067">
    <property type="entry name" value="GAL4"/>
    <property type="match status" value="1"/>
</dbReference>
<dbReference type="GO" id="GO:0005634">
    <property type="term" value="C:nucleus"/>
    <property type="evidence" value="ECO:0007669"/>
    <property type="project" value="UniProtKB-SubCell"/>
</dbReference>
<dbReference type="OrthoDB" id="3522308at2759"/>
<accession>A0A0C3GV76</accession>
<dbReference type="SMART" id="SM00066">
    <property type="entry name" value="GAL4"/>
    <property type="match status" value="1"/>
</dbReference>
<evidence type="ECO:0000256" key="3">
    <source>
        <dbReference type="ARBA" id="ARBA00023015"/>
    </source>
</evidence>
<name>A0A0C3GV76_OIDMZ</name>
<evidence type="ECO:0000313" key="8">
    <source>
        <dbReference type="EMBL" id="KIM94196.1"/>
    </source>
</evidence>
<dbReference type="PANTHER" id="PTHR47338:SF20">
    <property type="entry name" value="ZN(II)2CYS6 TRANSCRIPTION FACTOR (EUROFUNG)"/>
    <property type="match status" value="1"/>
</dbReference>
<sequence>MDSVHSLHQPPSRHHGPRIASRVCTPCALRKRKCDKTLPRCMTCTKIKKICHYGTPAPSPSDNFQPPTKANEDRQKSSPEGPASSPRTVLYNSAVDLNVPLTSYLYLRDPFRLPEARRSIVNATIAKDVSKIVGTVDEVKSTALDYFNSIHPWMPVVSRTRFFSRLPQIWLNPQADFILLAFCMFLVIQIPGQDHLESMQSSLYAMAKGLIALVESADILSIEVVQTRLLVSIYELGHGIDSGAFISIGACARSGIALGIHRTLQQQAPGDAQSWVELEEQRRVWWGIYILDQFANLDKIDRPPTFTDLTYLDYLPVDDEEWNNNIMPSGGPLTVSTSSSIRVGCFAREAQLSHLLSRVLRNVYDASPNPAFNREEALQLHRALDTMTALLPTESAEIRKVYAAVISMCHRYDILLLEYNKTNQKPDY</sequence>
<dbReference type="PROSITE" id="PS50048">
    <property type="entry name" value="ZN2_CY6_FUNGAL_2"/>
    <property type="match status" value="1"/>
</dbReference>
<dbReference type="GO" id="GO:0000981">
    <property type="term" value="F:DNA-binding transcription factor activity, RNA polymerase II-specific"/>
    <property type="evidence" value="ECO:0007669"/>
    <property type="project" value="InterPro"/>
</dbReference>
<evidence type="ECO:0000256" key="5">
    <source>
        <dbReference type="ARBA" id="ARBA00023242"/>
    </source>
</evidence>
<comment type="subcellular location">
    <subcellularLocation>
        <location evidence="1">Nucleus</location>
    </subcellularLocation>
</comment>
<keyword evidence="2" id="KW-0479">Metal-binding</keyword>
<dbReference type="GO" id="GO:0008270">
    <property type="term" value="F:zinc ion binding"/>
    <property type="evidence" value="ECO:0007669"/>
    <property type="project" value="InterPro"/>
</dbReference>
<keyword evidence="4" id="KW-0804">Transcription</keyword>
<keyword evidence="3" id="KW-0805">Transcription regulation</keyword>
<evidence type="ECO:0000256" key="2">
    <source>
        <dbReference type="ARBA" id="ARBA00022723"/>
    </source>
</evidence>
<dbReference type="CDD" id="cd12148">
    <property type="entry name" value="fungal_TF_MHR"/>
    <property type="match status" value="1"/>
</dbReference>
<evidence type="ECO:0000256" key="4">
    <source>
        <dbReference type="ARBA" id="ARBA00023163"/>
    </source>
</evidence>
<feature type="domain" description="Zn(2)-C6 fungal-type" evidence="7">
    <location>
        <begin position="23"/>
        <end position="53"/>
    </location>
</feature>
<reference evidence="8 9" key="1">
    <citation type="submission" date="2014-04" db="EMBL/GenBank/DDBJ databases">
        <authorList>
            <consortium name="DOE Joint Genome Institute"/>
            <person name="Kuo A."/>
            <person name="Martino E."/>
            <person name="Perotto S."/>
            <person name="Kohler A."/>
            <person name="Nagy L.G."/>
            <person name="Floudas D."/>
            <person name="Copeland A."/>
            <person name="Barry K.W."/>
            <person name="Cichocki N."/>
            <person name="Veneault-Fourrey C."/>
            <person name="LaButti K."/>
            <person name="Lindquist E.A."/>
            <person name="Lipzen A."/>
            <person name="Lundell T."/>
            <person name="Morin E."/>
            <person name="Murat C."/>
            <person name="Sun H."/>
            <person name="Tunlid A."/>
            <person name="Henrissat B."/>
            <person name="Grigoriev I.V."/>
            <person name="Hibbett D.S."/>
            <person name="Martin F."/>
            <person name="Nordberg H.P."/>
            <person name="Cantor M.N."/>
            <person name="Hua S.X."/>
        </authorList>
    </citation>
    <scope>NUCLEOTIDE SEQUENCE [LARGE SCALE GENOMIC DNA]</scope>
    <source>
        <strain evidence="8 9">Zn</strain>
    </source>
</reference>
<dbReference type="Proteomes" id="UP000054321">
    <property type="component" value="Unassembled WGS sequence"/>
</dbReference>
<dbReference type="AlphaFoldDB" id="A0A0C3GV76"/>
<dbReference type="InterPro" id="IPR036864">
    <property type="entry name" value="Zn2-C6_fun-type_DNA-bd_sf"/>
</dbReference>
<dbReference type="STRING" id="913774.A0A0C3GV76"/>
<evidence type="ECO:0000256" key="1">
    <source>
        <dbReference type="ARBA" id="ARBA00004123"/>
    </source>
</evidence>
<evidence type="ECO:0000259" key="7">
    <source>
        <dbReference type="PROSITE" id="PS50048"/>
    </source>
</evidence>
<dbReference type="Pfam" id="PF04082">
    <property type="entry name" value="Fungal_trans"/>
    <property type="match status" value="1"/>
</dbReference>
<dbReference type="SUPFAM" id="SSF57701">
    <property type="entry name" value="Zn2/Cys6 DNA-binding domain"/>
    <property type="match status" value="1"/>
</dbReference>
<dbReference type="PROSITE" id="PS00463">
    <property type="entry name" value="ZN2_CY6_FUNGAL_1"/>
    <property type="match status" value="1"/>
</dbReference>
<organism evidence="8 9">
    <name type="scientific">Oidiodendron maius (strain Zn)</name>
    <dbReference type="NCBI Taxonomy" id="913774"/>
    <lineage>
        <taxon>Eukaryota</taxon>
        <taxon>Fungi</taxon>
        <taxon>Dikarya</taxon>
        <taxon>Ascomycota</taxon>
        <taxon>Pezizomycotina</taxon>
        <taxon>Leotiomycetes</taxon>
        <taxon>Leotiomycetes incertae sedis</taxon>
        <taxon>Myxotrichaceae</taxon>
        <taxon>Oidiodendron</taxon>
    </lineage>
</organism>
<dbReference type="SMART" id="SM00906">
    <property type="entry name" value="Fungal_trans"/>
    <property type="match status" value="1"/>
</dbReference>
<dbReference type="Gene3D" id="4.10.240.10">
    <property type="entry name" value="Zn(2)-C6 fungal-type DNA-binding domain"/>
    <property type="match status" value="1"/>
</dbReference>
<evidence type="ECO:0000313" key="9">
    <source>
        <dbReference type="Proteomes" id="UP000054321"/>
    </source>
</evidence>
<dbReference type="InterPro" id="IPR050815">
    <property type="entry name" value="TF_fung"/>
</dbReference>
<dbReference type="Pfam" id="PF00172">
    <property type="entry name" value="Zn_clus"/>
    <property type="match status" value="1"/>
</dbReference>
<dbReference type="InParanoid" id="A0A0C3GV76"/>
<feature type="region of interest" description="Disordered" evidence="6">
    <location>
        <begin position="58"/>
        <end position="87"/>
    </location>
</feature>
<protein>
    <recommendedName>
        <fullName evidence="7">Zn(2)-C6 fungal-type domain-containing protein</fullName>
    </recommendedName>
</protein>
<dbReference type="InterPro" id="IPR001138">
    <property type="entry name" value="Zn2Cys6_DnaBD"/>
</dbReference>
<dbReference type="GO" id="GO:0006351">
    <property type="term" value="P:DNA-templated transcription"/>
    <property type="evidence" value="ECO:0007669"/>
    <property type="project" value="InterPro"/>
</dbReference>